<proteinExistence type="predicted"/>
<dbReference type="GeneID" id="28856770"/>
<keyword evidence="2" id="KW-1185">Reference proteome</keyword>
<gene>
    <name evidence="1" type="ORF">VFPPC_15014</name>
</gene>
<dbReference type="OrthoDB" id="5224075at2759"/>
<name>A0A179F0Z8_METCM</name>
<reference evidence="1 2" key="1">
    <citation type="journal article" date="2016" name="PLoS Pathog.">
        <title>Biosynthesis of antibiotic leucinostatins in bio-control fungus Purpureocillium lilacinum and their inhibition on phytophthora revealed by genome mining.</title>
        <authorList>
            <person name="Wang G."/>
            <person name="Liu Z."/>
            <person name="Lin R."/>
            <person name="Li E."/>
            <person name="Mao Z."/>
            <person name="Ling J."/>
            <person name="Yang Y."/>
            <person name="Yin W.B."/>
            <person name="Xie B."/>
        </authorList>
    </citation>
    <scope>NUCLEOTIDE SEQUENCE [LARGE SCALE GENOMIC DNA]</scope>
    <source>
        <strain evidence="1">170</strain>
    </source>
</reference>
<dbReference type="RefSeq" id="XP_018137152.1">
    <property type="nucleotide sequence ID" value="XM_018292776.1"/>
</dbReference>
<comment type="caution">
    <text evidence="1">The sequence shown here is derived from an EMBL/GenBank/DDBJ whole genome shotgun (WGS) entry which is preliminary data.</text>
</comment>
<dbReference type="KEGG" id="pchm:VFPPC_15014"/>
<dbReference type="Proteomes" id="UP000078397">
    <property type="component" value="Unassembled WGS sequence"/>
</dbReference>
<evidence type="ECO:0000313" key="2">
    <source>
        <dbReference type="Proteomes" id="UP000078397"/>
    </source>
</evidence>
<evidence type="ECO:0008006" key="3">
    <source>
        <dbReference type="Google" id="ProtNLM"/>
    </source>
</evidence>
<accession>A0A179F0Z8</accession>
<organism evidence="1 2">
    <name type="scientific">Pochonia chlamydosporia 170</name>
    <dbReference type="NCBI Taxonomy" id="1380566"/>
    <lineage>
        <taxon>Eukaryota</taxon>
        <taxon>Fungi</taxon>
        <taxon>Dikarya</taxon>
        <taxon>Ascomycota</taxon>
        <taxon>Pezizomycotina</taxon>
        <taxon>Sordariomycetes</taxon>
        <taxon>Hypocreomycetidae</taxon>
        <taxon>Hypocreales</taxon>
        <taxon>Clavicipitaceae</taxon>
        <taxon>Pochonia</taxon>
    </lineage>
</organism>
<sequence>MAEKYHNPKYDDEFMMGIDPNTASFPLAMPDGDRYYEYKRELLTERALYMSLLRNGRCDENTIGISRATYAYMWYQWAKTGSLLSFTPDEAIDERSMKGVYEWRRRNREMAKVLFHQSASDEVKRKWQDKKDATDKLLQYFNAGTPEGLKKVQEIIRGVDGTNYMPSPNAITGQVFKCLAQNYESLTAIEPFDKAFEKQNDSLRVKKYFDDNQTYMIMRTHQFFLADQPSPYADLIKDGMEFVVSMIPYLGNAVAVGEISSGRELFGRSLSNRERLVMLAFLILPFIGKLAKFGKSLYSTSRLMLLYGGEARIWESAMQRSIKASANITDLAKVASIEKEVFQASKLPGARSETLIKLQIDAADGFIEIMRSKLVPRAMNPLMRNFWSTLQAKYPAIMGKLDEFAIERLGNIVLGSKYPVGEIKGKLLEELIESRIVPWLNRVGGTFALGVAWAGQKLKFAPGHLVTDLLAGAKQTFTDGILFYEENFLVHIVAVFEAKSGRFFSGRLAQNEIKPVRAFEELEKFQQQRLLKAAKSELGAAAFAKRNKAAAIGEQILAGNLEATQAEIRAYAIKTYEDVAADASGQIERDLRRLTTPKRGADYVELWIQGKSCRVAPITKETTKFFAILPDDVAAISEDVLSVLKKKGFFIEGIGAGIVQSELETIAKEIHETVQANPELIDQ</sequence>
<dbReference type="AlphaFoldDB" id="A0A179F0Z8"/>
<dbReference type="EMBL" id="LSBJ02000012">
    <property type="protein sequence ID" value="OAQ59072.1"/>
    <property type="molecule type" value="Genomic_DNA"/>
</dbReference>
<protein>
    <recommendedName>
        <fullName evidence="3">Pre-toxin TG domain-containing protein</fullName>
    </recommendedName>
</protein>
<evidence type="ECO:0000313" key="1">
    <source>
        <dbReference type="EMBL" id="OAQ59072.1"/>
    </source>
</evidence>